<dbReference type="PANTHER" id="PTHR33121:SF23">
    <property type="entry name" value="CYCLIC DI-GMP PHOSPHODIESTERASE PDEB"/>
    <property type="match status" value="1"/>
</dbReference>
<dbReference type="PROSITE" id="PS50887">
    <property type="entry name" value="GGDEF"/>
    <property type="match status" value="1"/>
</dbReference>
<feature type="transmembrane region" description="Helical" evidence="7">
    <location>
        <begin position="203"/>
        <end position="229"/>
    </location>
</feature>
<dbReference type="CDD" id="cd01948">
    <property type="entry name" value="EAL"/>
    <property type="match status" value="1"/>
</dbReference>
<evidence type="ECO:0000256" key="4">
    <source>
        <dbReference type="ARBA" id="ARBA00022989"/>
    </source>
</evidence>
<gene>
    <name evidence="10" type="ORF">SAMN04488509_11734</name>
</gene>
<reference evidence="10 11" key="1">
    <citation type="submission" date="2016-10" db="EMBL/GenBank/DDBJ databases">
        <authorList>
            <person name="de Groot N.N."/>
        </authorList>
    </citation>
    <scope>NUCLEOTIDE SEQUENCE [LARGE SCALE GENOMIC DNA]</scope>
    <source>
        <strain evidence="10 11">DSM 16957</strain>
    </source>
</reference>
<dbReference type="InterPro" id="IPR007895">
    <property type="entry name" value="MASE1"/>
</dbReference>
<sequence>MLAAGSACGPRAAWDLHPAGERAPPSPVSRTPQCRAQEAPGPRHGGRKLECHVPSPPRRHPGVFLAAALLYLLAAWLSIGFLRGPDDVALIWLPAGIGLALVILFGARAAVMVLLLVPAMHALLAPVPWSFLPFSMLANALGALAGGAAYSALGGTASSRLTVQTGFQILIGACALAATSAAIGTLGLVLSGLAAGEDWPTKALAWALGDVFGVIALCATLLLCIGALRRRQQGAAADGPLAPRRGWLEYILWSALSVAAIALVFAVGARSGSQALGLAGLPMTMLLWSAIRFPPLLTFILTTVFALVVATLTGLGIAGFRVPSGAVESAVLVGFLCITMVVPQILAGAIHENRVAALRLLRRALRDPLTGLPNRAAFEEDLRAALASPSARPLLVAYLDLDQFKIINDTLSHAAGDALLRELAGLIRGALPEHAYLFRLGGDEFAVLQPGFEDEDPQQALEQLCERIADFRFAWQSGLVSTRASVGWVLAGEGEVDAGALLAQVDAACFTAKELGGGRVQRADAADAAVRERTSAMHWVMRINEALEQDRFELFCQDIAPLQGDSPGRHFEVLLRKRESTTGALLAPAEFIAAAERFGLSSRLDTWVVNRCLDWLEDHPQQAAGVRLCSINLSAASLVDPGFGRFLQQRLARSSFPLSRLCFEITETGAVSDLGRAVDFIRSLRALGCRFALDDFGTGFCSFSYLPQLDVDLLKIDGSFVRDAADSPLALAIVQSIVQIARVTGRQSVAEWVETPALAEQMRTLGLDYAQGYAFGRPRPMAEYFAEAEIGASGLGIRPQLEPASED</sequence>
<evidence type="ECO:0000313" key="10">
    <source>
        <dbReference type="EMBL" id="SDE08122.1"/>
    </source>
</evidence>
<keyword evidence="2" id="KW-1003">Cell membrane</keyword>
<evidence type="ECO:0000256" key="6">
    <source>
        <dbReference type="SAM" id="MobiDB-lite"/>
    </source>
</evidence>
<dbReference type="Proteomes" id="UP000199603">
    <property type="component" value="Unassembled WGS sequence"/>
</dbReference>
<dbReference type="GO" id="GO:0071111">
    <property type="term" value="F:cyclic-guanylate-specific phosphodiesterase activity"/>
    <property type="evidence" value="ECO:0007669"/>
    <property type="project" value="InterPro"/>
</dbReference>
<dbReference type="SUPFAM" id="SSF141868">
    <property type="entry name" value="EAL domain-like"/>
    <property type="match status" value="1"/>
</dbReference>
<dbReference type="Pfam" id="PF05231">
    <property type="entry name" value="MASE1"/>
    <property type="match status" value="1"/>
</dbReference>
<evidence type="ECO:0000256" key="7">
    <source>
        <dbReference type="SAM" id="Phobius"/>
    </source>
</evidence>
<protein>
    <submittedName>
        <fullName evidence="10">Diguanylate cyclase (GGDEF) domain-containing protein</fullName>
    </submittedName>
</protein>
<dbReference type="InterPro" id="IPR043128">
    <property type="entry name" value="Rev_trsase/Diguanyl_cyclase"/>
</dbReference>
<feature type="transmembrane region" description="Helical" evidence="7">
    <location>
        <begin position="330"/>
        <end position="350"/>
    </location>
</feature>
<feature type="domain" description="GGDEF" evidence="9">
    <location>
        <begin position="392"/>
        <end position="525"/>
    </location>
</feature>
<proteinExistence type="predicted"/>
<evidence type="ECO:0000259" key="9">
    <source>
        <dbReference type="PROSITE" id="PS50887"/>
    </source>
</evidence>
<dbReference type="InterPro" id="IPR001633">
    <property type="entry name" value="EAL_dom"/>
</dbReference>
<keyword evidence="4 7" id="KW-1133">Transmembrane helix</keyword>
<dbReference type="NCBIfam" id="TIGR00254">
    <property type="entry name" value="GGDEF"/>
    <property type="match status" value="1"/>
</dbReference>
<evidence type="ECO:0000256" key="2">
    <source>
        <dbReference type="ARBA" id="ARBA00022475"/>
    </source>
</evidence>
<dbReference type="PROSITE" id="PS50883">
    <property type="entry name" value="EAL"/>
    <property type="match status" value="1"/>
</dbReference>
<dbReference type="Gene3D" id="3.20.20.450">
    <property type="entry name" value="EAL domain"/>
    <property type="match status" value="1"/>
</dbReference>
<evidence type="ECO:0000256" key="5">
    <source>
        <dbReference type="ARBA" id="ARBA00023136"/>
    </source>
</evidence>
<keyword evidence="11" id="KW-1185">Reference proteome</keyword>
<accession>A0A1G6ZZX1</accession>
<dbReference type="EMBL" id="FNAG01000017">
    <property type="protein sequence ID" value="SDE08122.1"/>
    <property type="molecule type" value="Genomic_DNA"/>
</dbReference>
<feature type="transmembrane region" description="Helical" evidence="7">
    <location>
        <begin position="296"/>
        <end position="318"/>
    </location>
</feature>
<feature type="transmembrane region" description="Helical" evidence="7">
    <location>
        <begin position="63"/>
        <end position="82"/>
    </location>
</feature>
<evidence type="ECO:0000259" key="8">
    <source>
        <dbReference type="PROSITE" id="PS50883"/>
    </source>
</evidence>
<feature type="region of interest" description="Disordered" evidence="6">
    <location>
        <begin position="1"/>
        <end position="52"/>
    </location>
</feature>
<evidence type="ECO:0000256" key="1">
    <source>
        <dbReference type="ARBA" id="ARBA00004651"/>
    </source>
</evidence>
<evidence type="ECO:0000313" key="11">
    <source>
        <dbReference type="Proteomes" id="UP000199603"/>
    </source>
</evidence>
<dbReference type="Pfam" id="PF00563">
    <property type="entry name" value="EAL"/>
    <property type="match status" value="1"/>
</dbReference>
<dbReference type="InterPro" id="IPR050706">
    <property type="entry name" value="Cyclic-di-GMP_PDE-like"/>
</dbReference>
<dbReference type="PANTHER" id="PTHR33121">
    <property type="entry name" value="CYCLIC DI-GMP PHOSPHODIESTERASE PDEF"/>
    <property type="match status" value="1"/>
</dbReference>
<keyword evidence="3 7" id="KW-0812">Transmembrane</keyword>
<comment type="subcellular location">
    <subcellularLocation>
        <location evidence="1">Cell membrane</location>
        <topology evidence="1">Multi-pass membrane protein</topology>
    </subcellularLocation>
</comment>
<feature type="transmembrane region" description="Helical" evidence="7">
    <location>
        <begin position="89"/>
        <end position="117"/>
    </location>
</feature>
<dbReference type="InterPro" id="IPR035919">
    <property type="entry name" value="EAL_sf"/>
</dbReference>
<dbReference type="InterPro" id="IPR000160">
    <property type="entry name" value="GGDEF_dom"/>
</dbReference>
<dbReference type="Pfam" id="PF00990">
    <property type="entry name" value="GGDEF"/>
    <property type="match status" value="1"/>
</dbReference>
<dbReference type="GO" id="GO:0005886">
    <property type="term" value="C:plasma membrane"/>
    <property type="evidence" value="ECO:0007669"/>
    <property type="project" value="UniProtKB-SubCell"/>
</dbReference>
<feature type="transmembrane region" description="Helical" evidence="7">
    <location>
        <begin position="250"/>
        <end position="269"/>
    </location>
</feature>
<dbReference type="AlphaFoldDB" id="A0A1G6ZZX1"/>
<dbReference type="SUPFAM" id="SSF55073">
    <property type="entry name" value="Nucleotide cyclase"/>
    <property type="match status" value="1"/>
</dbReference>
<name>A0A1G6ZZX1_9GAMM</name>
<dbReference type="SMART" id="SM00267">
    <property type="entry name" value="GGDEF"/>
    <property type="match status" value="1"/>
</dbReference>
<feature type="transmembrane region" description="Helical" evidence="7">
    <location>
        <begin position="129"/>
        <end position="153"/>
    </location>
</feature>
<feature type="domain" description="EAL" evidence="8">
    <location>
        <begin position="536"/>
        <end position="792"/>
    </location>
</feature>
<dbReference type="InterPro" id="IPR029787">
    <property type="entry name" value="Nucleotide_cyclase"/>
</dbReference>
<organism evidence="10 11">
    <name type="scientific">Aquimonas voraii</name>
    <dbReference type="NCBI Taxonomy" id="265719"/>
    <lineage>
        <taxon>Bacteria</taxon>
        <taxon>Pseudomonadati</taxon>
        <taxon>Pseudomonadota</taxon>
        <taxon>Gammaproteobacteria</taxon>
        <taxon>Lysobacterales</taxon>
        <taxon>Lysobacteraceae</taxon>
        <taxon>Aquimonas</taxon>
    </lineage>
</organism>
<dbReference type="STRING" id="265719.SAMN04488509_11734"/>
<dbReference type="Gene3D" id="3.30.70.270">
    <property type="match status" value="1"/>
</dbReference>
<feature type="transmembrane region" description="Helical" evidence="7">
    <location>
        <begin position="165"/>
        <end position="191"/>
    </location>
</feature>
<dbReference type="SMART" id="SM00052">
    <property type="entry name" value="EAL"/>
    <property type="match status" value="1"/>
</dbReference>
<keyword evidence="5 7" id="KW-0472">Membrane</keyword>
<evidence type="ECO:0000256" key="3">
    <source>
        <dbReference type="ARBA" id="ARBA00022692"/>
    </source>
</evidence>
<dbReference type="CDD" id="cd01949">
    <property type="entry name" value="GGDEF"/>
    <property type="match status" value="1"/>
</dbReference>